<dbReference type="AlphaFoldDB" id="W3X5W1"/>
<feature type="compositionally biased region" description="Acidic residues" evidence="1">
    <location>
        <begin position="243"/>
        <end position="263"/>
    </location>
</feature>
<evidence type="ECO:0000313" key="5">
    <source>
        <dbReference type="Proteomes" id="UP000030651"/>
    </source>
</evidence>
<feature type="compositionally biased region" description="Polar residues" evidence="1">
    <location>
        <begin position="116"/>
        <end position="125"/>
    </location>
</feature>
<reference evidence="5" key="1">
    <citation type="journal article" date="2015" name="BMC Genomics">
        <title>Genomic and transcriptomic analysis of the endophytic fungus Pestalotiopsis fici reveals its lifestyle and high potential for synthesis of natural products.</title>
        <authorList>
            <person name="Wang X."/>
            <person name="Zhang X."/>
            <person name="Liu L."/>
            <person name="Xiang M."/>
            <person name="Wang W."/>
            <person name="Sun X."/>
            <person name="Che Y."/>
            <person name="Guo L."/>
            <person name="Liu G."/>
            <person name="Guo L."/>
            <person name="Wang C."/>
            <person name="Yin W.B."/>
            <person name="Stadler M."/>
            <person name="Zhang X."/>
            <person name="Liu X."/>
        </authorList>
    </citation>
    <scope>NUCLEOTIDE SEQUENCE [LARGE SCALE GENOMIC DNA]</scope>
    <source>
        <strain evidence="5">W106-1 / CGMCC3.15140</strain>
    </source>
</reference>
<feature type="region of interest" description="Disordered" evidence="1">
    <location>
        <begin position="404"/>
        <end position="436"/>
    </location>
</feature>
<dbReference type="InParanoid" id="W3X5W1"/>
<evidence type="ECO:0000256" key="1">
    <source>
        <dbReference type="SAM" id="MobiDB-lite"/>
    </source>
</evidence>
<feature type="compositionally biased region" description="Polar residues" evidence="1">
    <location>
        <begin position="189"/>
        <end position="214"/>
    </location>
</feature>
<keyword evidence="2" id="KW-0472">Membrane</keyword>
<dbReference type="Pfam" id="PF00498">
    <property type="entry name" value="FHA"/>
    <property type="match status" value="1"/>
</dbReference>
<feature type="compositionally biased region" description="Acidic residues" evidence="1">
    <location>
        <begin position="281"/>
        <end position="293"/>
    </location>
</feature>
<dbReference type="InterPro" id="IPR000253">
    <property type="entry name" value="FHA_dom"/>
</dbReference>
<keyword evidence="2" id="KW-0812">Transmembrane</keyword>
<dbReference type="RefSeq" id="XP_007833188.1">
    <property type="nucleotide sequence ID" value="XM_007834997.1"/>
</dbReference>
<dbReference type="eggNOG" id="KOG3872">
    <property type="taxonomic scope" value="Eukaryota"/>
</dbReference>
<feature type="compositionally biased region" description="Acidic residues" evidence="1">
    <location>
        <begin position="128"/>
        <end position="145"/>
    </location>
</feature>
<feature type="compositionally biased region" description="Polar residues" evidence="1">
    <location>
        <begin position="599"/>
        <end position="609"/>
    </location>
</feature>
<dbReference type="OMA" id="DWYHKKL"/>
<dbReference type="InterPro" id="IPR008984">
    <property type="entry name" value="SMAD_FHA_dom_sf"/>
</dbReference>
<dbReference type="Gene3D" id="2.60.200.20">
    <property type="match status" value="1"/>
</dbReference>
<feature type="transmembrane region" description="Helical" evidence="2">
    <location>
        <begin position="723"/>
        <end position="744"/>
    </location>
</feature>
<dbReference type="Proteomes" id="UP000030651">
    <property type="component" value="Unassembled WGS sequence"/>
</dbReference>
<keyword evidence="5" id="KW-1185">Reference proteome</keyword>
<feature type="region of interest" description="Disordered" evidence="1">
    <location>
        <begin position="116"/>
        <end position="214"/>
    </location>
</feature>
<feature type="compositionally biased region" description="Basic and acidic residues" evidence="1">
    <location>
        <begin position="612"/>
        <end position="621"/>
    </location>
</feature>
<name>W3X5W1_PESFW</name>
<feature type="domain" description="FHA" evidence="3">
    <location>
        <begin position="1"/>
        <end position="56"/>
    </location>
</feature>
<dbReference type="OrthoDB" id="4096268at2759"/>
<feature type="compositionally biased region" description="Polar residues" evidence="1">
    <location>
        <begin position="410"/>
        <end position="432"/>
    </location>
</feature>
<dbReference type="SUPFAM" id="SSF49879">
    <property type="entry name" value="SMAD/FHA domain"/>
    <property type="match status" value="1"/>
</dbReference>
<feature type="region of interest" description="Disordered" evidence="1">
    <location>
        <begin position="234"/>
        <end position="302"/>
    </location>
</feature>
<evidence type="ECO:0000313" key="4">
    <source>
        <dbReference type="EMBL" id="ETS81414.1"/>
    </source>
</evidence>
<sequence length="750" mass="81568">MPIGRASKQESKGLAADVGNAWFESPVMSREHALLTADFDNRSIMLEDTRSLHGTFGRNDQGREVALEPFVKYPVQAGDIYSFGADVYRGRQTFPPCVVQAIIRWPEIVKTAANNQRTTPSNTFSVPEYDEDLWSDVDDLGDDDEKDKQPVTVIDLCKNSPPLQSQPNEPSSSRTMRQLHSAVIDLTSEPGTPNGSDCSHRPSSQVAFSSSLPTVVTDDLDDKMDLNDQDMTYEFGHLPEAPSDSEEGDSDVDDLGESSDDDMGPVMEPMSAFDDRSDMESASEDSEDSEDSECSTSHECDEDDCDGDGGYDGYHDGKSFVCFIPRISCILIRLRADIRWPSRHDDSFGSNSQVTGDSTDCSVFQEDEDSSPDQTCSCLDGMKHMTSHSLLRCLPPSSFIPPEYTPQPPCQLNQQPGQPSLSTDTGSTSAPDCQTLGDRAESHDLFAAGEDNRASVPNCTFSTVVVSTAGFQETEKPTAQSSMAMTDSRKEMEAAPEYPSEKISESAATTMPDIRLEATHDTRQPPLISSVWTSAGEAFLKDAHEYSLPNSPDRTRLQSPELDMTSAAKFVESKSKKVTGDDDQGRSRLTVKFLLAQEPVSSSEPLSNETDNESRPNKRSWDVFDEPEEDLSQASFVPGLIPASSPPNQQPEKGAIDETKKNALTVESVARGSPAVDIETTNSDAKISTARDSNPPQIVFTGAIQEPIARPAKRQRFSKLAKYASVSVASGFTGAALLFAGLAATAPQII</sequence>
<gene>
    <name evidence="4" type="ORF">PFICI_06416</name>
</gene>
<evidence type="ECO:0000256" key="2">
    <source>
        <dbReference type="SAM" id="Phobius"/>
    </source>
</evidence>
<dbReference type="HOGENOM" id="CLU_020940_0_0_1"/>
<dbReference type="KEGG" id="pfy:PFICI_06416"/>
<keyword evidence="2" id="KW-1133">Transmembrane helix</keyword>
<dbReference type="PROSITE" id="PS50006">
    <property type="entry name" value="FHA_DOMAIN"/>
    <property type="match status" value="1"/>
</dbReference>
<protein>
    <recommendedName>
        <fullName evidence="3">FHA domain-containing protein</fullName>
    </recommendedName>
</protein>
<dbReference type="EMBL" id="KI912112">
    <property type="protein sequence ID" value="ETS81414.1"/>
    <property type="molecule type" value="Genomic_DNA"/>
</dbReference>
<dbReference type="GeneID" id="19271429"/>
<feature type="region of interest" description="Disordered" evidence="1">
    <location>
        <begin position="595"/>
        <end position="621"/>
    </location>
</feature>
<feature type="compositionally biased region" description="Polar residues" evidence="1">
    <location>
        <begin position="161"/>
        <end position="178"/>
    </location>
</feature>
<organism evidence="4 5">
    <name type="scientific">Pestalotiopsis fici (strain W106-1 / CGMCC3.15140)</name>
    <dbReference type="NCBI Taxonomy" id="1229662"/>
    <lineage>
        <taxon>Eukaryota</taxon>
        <taxon>Fungi</taxon>
        <taxon>Dikarya</taxon>
        <taxon>Ascomycota</taxon>
        <taxon>Pezizomycotina</taxon>
        <taxon>Sordariomycetes</taxon>
        <taxon>Xylariomycetidae</taxon>
        <taxon>Amphisphaeriales</taxon>
        <taxon>Sporocadaceae</taxon>
        <taxon>Pestalotiopsis</taxon>
    </lineage>
</organism>
<proteinExistence type="predicted"/>
<evidence type="ECO:0000259" key="3">
    <source>
        <dbReference type="PROSITE" id="PS50006"/>
    </source>
</evidence>
<dbReference type="STRING" id="1229662.W3X5W1"/>
<accession>W3X5W1</accession>